<evidence type="ECO:0000256" key="3">
    <source>
        <dbReference type="ARBA" id="ARBA00023163"/>
    </source>
</evidence>
<dbReference type="PANTHER" id="PTHR30055:SF234">
    <property type="entry name" value="HTH-TYPE TRANSCRIPTIONAL REGULATOR BETI"/>
    <property type="match status" value="1"/>
</dbReference>
<dbReference type="Proteomes" id="UP000771797">
    <property type="component" value="Unassembled WGS sequence"/>
</dbReference>
<dbReference type="InterPro" id="IPR009057">
    <property type="entry name" value="Homeodomain-like_sf"/>
</dbReference>
<evidence type="ECO:0000256" key="4">
    <source>
        <dbReference type="PROSITE-ProRule" id="PRU00335"/>
    </source>
</evidence>
<feature type="domain" description="HTH tetR-type" evidence="5">
    <location>
        <begin position="1"/>
        <end position="56"/>
    </location>
</feature>
<dbReference type="EMBL" id="AQPF01000007">
    <property type="protein sequence ID" value="KAF0806745.1"/>
    <property type="molecule type" value="Genomic_DNA"/>
</dbReference>
<keyword evidence="7" id="KW-1185">Reference proteome</keyword>
<dbReference type="PRINTS" id="PR00455">
    <property type="entry name" value="HTHTETR"/>
</dbReference>
<proteinExistence type="predicted"/>
<evidence type="ECO:0000256" key="2">
    <source>
        <dbReference type="ARBA" id="ARBA00023125"/>
    </source>
</evidence>
<evidence type="ECO:0000259" key="5">
    <source>
        <dbReference type="PROSITE" id="PS50977"/>
    </source>
</evidence>
<dbReference type="InterPro" id="IPR001647">
    <property type="entry name" value="HTH_TetR"/>
</dbReference>
<keyword evidence="3" id="KW-0804">Transcription</keyword>
<dbReference type="PANTHER" id="PTHR30055">
    <property type="entry name" value="HTH-TYPE TRANSCRIPTIONAL REGULATOR RUTR"/>
    <property type="match status" value="1"/>
</dbReference>
<dbReference type="InterPro" id="IPR050109">
    <property type="entry name" value="HTH-type_TetR-like_transc_reg"/>
</dbReference>
<evidence type="ECO:0000256" key="1">
    <source>
        <dbReference type="ARBA" id="ARBA00023015"/>
    </source>
</evidence>
<evidence type="ECO:0000313" key="6">
    <source>
        <dbReference type="EMBL" id="KAF0806745.1"/>
    </source>
</evidence>
<organism evidence="6 7">
    <name type="scientific">Alcanivorax xiamenensis</name>
    <dbReference type="NCBI Taxonomy" id="1177156"/>
    <lineage>
        <taxon>Bacteria</taxon>
        <taxon>Pseudomonadati</taxon>
        <taxon>Pseudomonadota</taxon>
        <taxon>Gammaproteobacteria</taxon>
        <taxon>Oceanospirillales</taxon>
        <taxon>Alcanivoracaceae</taxon>
        <taxon>Alcanivorax</taxon>
    </lineage>
</organism>
<dbReference type="PROSITE" id="PS50977">
    <property type="entry name" value="HTH_TETR_2"/>
    <property type="match status" value="1"/>
</dbReference>
<dbReference type="RefSeq" id="WP_201303718.1">
    <property type="nucleotide sequence ID" value="NZ_AQPF01000007.1"/>
</dbReference>
<dbReference type="SUPFAM" id="SSF46689">
    <property type="entry name" value="Homeodomain-like"/>
    <property type="match status" value="1"/>
</dbReference>
<accession>A0ABQ6YAP4</accession>
<dbReference type="Pfam" id="PF00440">
    <property type="entry name" value="TetR_N"/>
    <property type="match status" value="1"/>
</dbReference>
<name>A0ABQ6YAP4_9GAMM</name>
<protein>
    <submittedName>
        <fullName evidence="6">TetR family transcriptional regulator</fullName>
    </submittedName>
</protein>
<keyword evidence="1" id="KW-0805">Transcription regulation</keyword>
<feature type="DNA-binding region" description="H-T-H motif" evidence="4">
    <location>
        <begin position="19"/>
        <end position="38"/>
    </location>
</feature>
<dbReference type="Gene3D" id="1.10.357.10">
    <property type="entry name" value="Tetracycline Repressor, domain 2"/>
    <property type="match status" value="1"/>
</dbReference>
<keyword evidence="2 4" id="KW-0238">DNA-binding</keyword>
<dbReference type="SUPFAM" id="SSF48498">
    <property type="entry name" value="Tetracyclin repressor-like, C-terminal domain"/>
    <property type="match status" value="1"/>
</dbReference>
<comment type="caution">
    <text evidence="6">The sequence shown here is derived from an EMBL/GenBank/DDBJ whole genome shotgun (WGS) entry which is preliminary data.</text>
</comment>
<gene>
    <name evidence="6" type="ORF">A6D6_01420</name>
</gene>
<evidence type="ECO:0000313" key="7">
    <source>
        <dbReference type="Proteomes" id="UP000771797"/>
    </source>
</evidence>
<reference evidence="6 7" key="1">
    <citation type="submission" date="2012-09" db="EMBL/GenBank/DDBJ databases">
        <title>Genome Sequence of alkane-degrading Bacterium Alcanivorax sp. 6-D-6.</title>
        <authorList>
            <person name="Lai Q."/>
            <person name="Shao Z."/>
        </authorList>
    </citation>
    <scope>NUCLEOTIDE SEQUENCE [LARGE SCALE GENOMIC DNA]</scope>
    <source>
        <strain evidence="6 7">6-D-6</strain>
    </source>
</reference>
<dbReference type="InterPro" id="IPR036271">
    <property type="entry name" value="Tet_transcr_reg_TetR-rel_C_sf"/>
</dbReference>
<sequence length="185" mass="20512">MIIRAARSLFAEEGYHGVSMRKIATMANCSPAALYKLFPGKRQLLLHIWEEIFAGLIEALNACYQNTPAAGRLETLCLTFIDFWLSRPDDYRAIFLIEDQPKAEGEGYFVESSGIQDGLRIFREAIVDAQTQGNLGAGDPDEMQSVLLCGMQGVAMNLITIPEYPWGDPEVVKRVTVRALIAGLQ</sequence>